<dbReference type="InterPro" id="IPR042103">
    <property type="entry name" value="SerRS_1_N_sf"/>
</dbReference>
<comment type="similarity">
    <text evidence="3 12">Belongs to the class-II aminoacyl-tRNA synthetase family. Type-1 seryl-tRNA synthetase subfamily.</text>
</comment>
<dbReference type="InterPro" id="IPR045864">
    <property type="entry name" value="aa-tRNA-synth_II/BPL/LPL"/>
</dbReference>
<comment type="catalytic activity">
    <reaction evidence="11 12">
        <text>tRNA(Ser) + L-serine + ATP = L-seryl-tRNA(Ser) + AMP + diphosphate + H(+)</text>
        <dbReference type="Rhea" id="RHEA:12292"/>
        <dbReference type="Rhea" id="RHEA-COMP:9669"/>
        <dbReference type="Rhea" id="RHEA-COMP:9703"/>
        <dbReference type="ChEBI" id="CHEBI:15378"/>
        <dbReference type="ChEBI" id="CHEBI:30616"/>
        <dbReference type="ChEBI" id="CHEBI:33019"/>
        <dbReference type="ChEBI" id="CHEBI:33384"/>
        <dbReference type="ChEBI" id="CHEBI:78442"/>
        <dbReference type="ChEBI" id="CHEBI:78533"/>
        <dbReference type="ChEBI" id="CHEBI:456215"/>
        <dbReference type="EC" id="6.1.1.11"/>
    </reaction>
</comment>
<comment type="catalytic activity">
    <reaction evidence="10 12">
        <text>tRNA(Sec) + L-serine + ATP = L-seryl-tRNA(Sec) + AMP + diphosphate + H(+)</text>
        <dbReference type="Rhea" id="RHEA:42580"/>
        <dbReference type="Rhea" id="RHEA-COMP:9742"/>
        <dbReference type="Rhea" id="RHEA-COMP:10128"/>
        <dbReference type="ChEBI" id="CHEBI:15378"/>
        <dbReference type="ChEBI" id="CHEBI:30616"/>
        <dbReference type="ChEBI" id="CHEBI:33019"/>
        <dbReference type="ChEBI" id="CHEBI:33384"/>
        <dbReference type="ChEBI" id="CHEBI:78442"/>
        <dbReference type="ChEBI" id="CHEBI:78533"/>
        <dbReference type="ChEBI" id="CHEBI:456215"/>
        <dbReference type="EC" id="6.1.1.11"/>
    </reaction>
</comment>
<evidence type="ECO:0000256" key="8">
    <source>
        <dbReference type="ARBA" id="ARBA00022917"/>
    </source>
</evidence>
<dbReference type="CDD" id="cd00770">
    <property type="entry name" value="SerRS_core"/>
    <property type="match status" value="1"/>
</dbReference>
<evidence type="ECO:0000256" key="12">
    <source>
        <dbReference type="HAMAP-Rule" id="MF_00176"/>
    </source>
</evidence>
<dbReference type="OrthoDB" id="9804647at2"/>
<keyword evidence="8 12" id="KW-0648">Protein biosynthesis</keyword>
<dbReference type="EC" id="6.1.1.11" evidence="12"/>
<feature type="binding site" evidence="13">
    <location>
        <position position="258"/>
    </location>
    <ligand>
        <name>L-serine</name>
        <dbReference type="ChEBI" id="CHEBI:33384"/>
    </ligand>
</feature>
<feature type="binding site" evidence="12 14">
    <location>
        <begin position="258"/>
        <end position="260"/>
    </location>
    <ligand>
        <name>ATP</name>
        <dbReference type="ChEBI" id="CHEBI:30616"/>
    </ligand>
</feature>
<evidence type="ECO:0000256" key="13">
    <source>
        <dbReference type="PIRSR" id="PIRSR001529-1"/>
    </source>
</evidence>
<dbReference type="Proteomes" id="UP000266089">
    <property type="component" value="Unassembled WGS sequence"/>
</dbReference>
<feature type="binding site" evidence="12">
    <location>
        <position position="382"/>
    </location>
    <ligand>
        <name>L-serine</name>
        <dbReference type="ChEBI" id="CHEBI:33384"/>
    </ligand>
</feature>
<evidence type="ECO:0000313" key="17">
    <source>
        <dbReference type="Proteomes" id="UP000266089"/>
    </source>
</evidence>
<sequence>MLDIKFIRENPEAVRQAIEKKGLTLELDKLLELDQEVQALKRTIEKIQAERNANAKAAARAKPEERAAMIERGKEIGRQLAELEPRLRTLEAQLKQLLYLTPTLPWEGAPVGPDDSFNVETRVHGNPRTFLFEPLDHVALIEKNGWGDFERAAKVSGSRSYILKGDLMVYEQALLRFALDRMIQAGFTPMSVPSLTKEEALYAHGQFPAARDQVYSVDGGEVYLAGTAEVLLNYLHAGEILAESELPRTYCALSPCFRSEAGSAGRDVRGLMRVHQFNKVEQYVLCKADLDESNRWFETMLSISEGILQALELPYRVIEVSTGDMGLGKYRQVDLETWVPSENRYRETHSCSALLDWQARRAGLRYRDERGKIHYAYTLNNTALATPRILVMLLENHQNEDGTVNVPKAVQPYFGKEKLEPSAL</sequence>
<dbReference type="Pfam" id="PF02403">
    <property type="entry name" value="Seryl_tRNA_N"/>
    <property type="match status" value="1"/>
</dbReference>
<dbReference type="EMBL" id="QWKX01000027">
    <property type="protein sequence ID" value="RIH77390.1"/>
    <property type="molecule type" value="Genomic_DNA"/>
</dbReference>
<organism evidence="16 17">
    <name type="scientific">Meiothermus taiwanensis</name>
    <dbReference type="NCBI Taxonomy" id="172827"/>
    <lineage>
        <taxon>Bacteria</taxon>
        <taxon>Thermotogati</taxon>
        <taxon>Deinococcota</taxon>
        <taxon>Deinococci</taxon>
        <taxon>Thermales</taxon>
        <taxon>Thermaceae</taxon>
        <taxon>Meiothermus</taxon>
    </lineage>
</organism>
<name>A0A399E3X4_9DEIN</name>
<dbReference type="InterPro" id="IPR010978">
    <property type="entry name" value="tRNA-bd_arm"/>
</dbReference>
<dbReference type="InterPro" id="IPR006195">
    <property type="entry name" value="aa-tRNA-synth_II"/>
</dbReference>
<gene>
    <name evidence="12 16" type="primary">serS</name>
    <name evidence="16" type="ORF">Mcate_01348</name>
</gene>
<dbReference type="GO" id="GO:0005524">
    <property type="term" value="F:ATP binding"/>
    <property type="evidence" value="ECO:0007669"/>
    <property type="project" value="UniProtKB-UniRule"/>
</dbReference>
<dbReference type="RefSeq" id="WP_027886728.1">
    <property type="nucleotide sequence ID" value="NZ_JBHSXZ010000007.1"/>
</dbReference>
<dbReference type="PANTHER" id="PTHR43697">
    <property type="entry name" value="SERYL-TRNA SYNTHETASE"/>
    <property type="match status" value="1"/>
</dbReference>
<evidence type="ECO:0000259" key="15">
    <source>
        <dbReference type="PROSITE" id="PS50862"/>
    </source>
</evidence>
<dbReference type="GO" id="GO:0004828">
    <property type="term" value="F:serine-tRNA ligase activity"/>
    <property type="evidence" value="ECO:0007669"/>
    <property type="project" value="UniProtKB-UniRule"/>
</dbReference>
<feature type="binding site" evidence="13">
    <location>
        <position position="380"/>
    </location>
    <ligand>
        <name>L-serine</name>
        <dbReference type="ChEBI" id="CHEBI:33384"/>
    </ligand>
</feature>
<feature type="domain" description="Aminoacyl-transfer RNA synthetases class-II family profile" evidence="15">
    <location>
        <begin position="136"/>
        <end position="407"/>
    </location>
</feature>
<comment type="pathway">
    <text evidence="2 12">Aminoacyl-tRNA biosynthesis; selenocysteinyl-tRNA(Sec) biosynthesis; L-seryl-tRNA(Sec) from L-serine and tRNA(Sec): step 1/1.</text>
</comment>
<dbReference type="NCBIfam" id="TIGR00414">
    <property type="entry name" value="serS"/>
    <property type="match status" value="1"/>
</dbReference>
<dbReference type="Gene3D" id="3.30.930.10">
    <property type="entry name" value="Bira Bifunctional Protein, Domain 2"/>
    <property type="match status" value="1"/>
</dbReference>
<proteinExistence type="inferred from homology"/>
<feature type="binding site" evidence="12">
    <location>
        <begin position="227"/>
        <end position="229"/>
    </location>
    <ligand>
        <name>L-serine</name>
        <dbReference type="ChEBI" id="CHEBI:33384"/>
    </ligand>
</feature>
<evidence type="ECO:0000256" key="2">
    <source>
        <dbReference type="ARBA" id="ARBA00005045"/>
    </source>
</evidence>
<feature type="site" description="Important for serine binding" evidence="13">
    <location>
        <position position="382"/>
    </location>
</feature>
<evidence type="ECO:0000256" key="3">
    <source>
        <dbReference type="ARBA" id="ARBA00010728"/>
    </source>
</evidence>
<dbReference type="GO" id="GO:0005737">
    <property type="term" value="C:cytoplasm"/>
    <property type="evidence" value="ECO:0007669"/>
    <property type="project" value="UniProtKB-SubCell"/>
</dbReference>
<dbReference type="GO" id="GO:0016260">
    <property type="term" value="P:selenocysteine biosynthetic process"/>
    <property type="evidence" value="ECO:0007669"/>
    <property type="project" value="UniProtKB-UniRule"/>
</dbReference>
<evidence type="ECO:0000256" key="1">
    <source>
        <dbReference type="ARBA" id="ARBA00004496"/>
    </source>
</evidence>
<protein>
    <recommendedName>
        <fullName evidence="12">Serine--tRNA ligase</fullName>
        <ecNumber evidence="12">6.1.1.11</ecNumber>
    </recommendedName>
    <alternativeName>
        <fullName evidence="12">Seryl-tRNA synthetase</fullName>
        <shortName evidence="12">SerRS</shortName>
    </alternativeName>
    <alternativeName>
        <fullName evidence="12">Seryl-tRNA(Ser/Sec) synthetase</fullName>
    </alternativeName>
</protein>
<evidence type="ECO:0000256" key="5">
    <source>
        <dbReference type="ARBA" id="ARBA00022598"/>
    </source>
</evidence>
<dbReference type="PANTHER" id="PTHR43697:SF1">
    <property type="entry name" value="SERINE--TRNA LIGASE"/>
    <property type="match status" value="1"/>
</dbReference>
<reference evidence="16 17" key="1">
    <citation type="submission" date="2018-08" db="EMBL/GenBank/DDBJ databases">
        <title>Meiothermus cateniformans JCM 15151 genome sequencing project.</title>
        <authorList>
            <person name="Da Costa M.S."/>
            <person name="Albuquerque L."/>
            <person name="Raposo P."/>
            <person name="Froufe H.J.C."/>
            <person name="Barroso C.S."/>
            <person name="Egas C."/>
        </authorList>
    </citation>
    <scope>NUCLEOTIDE SEQUENCE [LARGE SCALE GENOMIC DNA]</scope>
    <source>
        <strain evidence="16 17">JCM 15151</strain>
    </source>
</reference>
<dbReference type="InterPro" id="IPR015866">
    <property type="entry name" value="Ser-tRNA-synth_1_N"/>
</dbReference>
<keyword evidence="7 12" id="KW-0067">ATP-binding</keyword>
<keyword evidence="4 12" id="KW-0963">Cytoplasm</keyword>
<dbReference type="SUPFAM" id="SSF46589">
    <property type="entry name" value="tRNA-binding arm"/>
    <property type="match status" value="1"/>
</dbReference>
<dbReference type="Gene3D" id="1.10.287.40">
    <property type="entry name" value="Serine-tRNA synthetase, tRNA binding domain"/>
    <property type="match status" value="1"/>
</dbReference>
<evidence type="ECO:0000256" key="10">
    <source>
        <dbReference type="ARBA" id="ARBA00047929"/>
    </source>
</evidence>
<dbReference type="AlphaFoldDB" id="A0A399E3X4"/>
<dbReference type="PROSITE" id="PS50862">
    <property type="entry name" value="AA_TRNA_LIGASE_II"/>
    <property type="match status" value="1"/>
</dbReference>
<dbReference type="PRINTS" id="PR00981">
    <property type="entry name" value="TRNASYNTHSER"/>
</dbReference>
<evidence type="ECO:0000256" key="14">
    <source>
        <dbReference type="PIRSR" id="PIRSR001529-2"/>
    </source>
</evidence>
<feature type="binding site" evidence="12 14">
    <location>
        <begin position="347"/>
        <end position="350"/>
    </location>
    <ligand>
        <name>ATP</name>
        <dbReference type="ChEBI" id="CHEBI:30616"/>
    </ligand>
</feature>
<dbReference type="GO" id="GO:0006434">
    <property type="term" value="P:seryl-tRNA aminoacylation"/>
    <property type="evidence" value="ECO:0007669"/>
    <property type="project" value="UniProtKB-UniRule"/>
</dbReference>
<dbReference type="PIRSF" id="PIRSF001529">
    <property type="entry name" value="Ser-tRNA-synth_IIa"/>
    <property type="match status" value="1"/>
</dbReference>
<evidence type="ECO:0000256" key="6">
    <source>
        <dbReference type="ARBA" id="ARBA00022741"/>
    </source>
</evidence>
<evidence type="ECO:0000256" key="7">
    <source>
        <dbReference type="ARBA" id="ARBA00022840"/>
    </source>
</evidence>
<comment type="domain">
    <text evidence="12">Consists of two distinct domains, a catalytic core and a N-terminal extension that is involved in tRNA binding.</text>
</comment>
<feature type="binding site" evidence="13">
    <location>
        <position position="227"/>
    </location>
    <ligand>
        <name>L-serine</name>
        <dbReference type="ChEBI" id="CHEBI:33384"/>
    </ligand>
</feature>
<dbReference type="HAMAP" id="MF_00176">
    <property type="entry name" value="Ser_tRNA_synth_type1"/>
    <property type="match status" value="1"/>
</dbReference>
<keyword evidence="5 12" id="KW-0436">Ligase</keyword>
<dbReference type="InterPro" id="IPR002314">
    <property type="entry name" value="aa-tRNA-synt_IIb"/>
</dbReference>
<comment type="subunit">
    <text evidence="12">Homodimer. The tRNA molecule binds across the dimer.</text>
</comment>
<keyword evidence="6 12" id="KW-0547">Nucleotide-binding</keyword>
<evidence type="ECO:0000313" key="16">
    <source>
        <dbReference type="EMBL" id="RIH77390.1"/>
    </source>
</evidence>
<feature type="binding site" evidence="14">
    <location>
        <begin position="274"/>
        <end position="277"/>
    </location>
    <ligand>
        <name>ATP</name>
        <dbReference type="ChEBI" id="CHEBI:30616"/>
    </ligand>
</feature>
<evidence type="ECO:0000256" key="9">
    <source>
        <dbReference type="ARBA" id="ARBA00023146"/>
    </source>
</evidence>
<accession>A0A399E3X4</accession>
<comment type="function">
    <text evidence="12">Catalyzes the attachment of serine to tRNA(Ser). Is also able to aminoacylate tRNA(Sec) with serine, to form the misacylated tRNA L-seryl-tRNA(Sec), which will be further converted into selenocysteinyl-tRNA(Sec).</text>
</comment>
<evidence type="ECO:0000256" key="11">
    <source>
        <dbReference type="ARBA" id="ARBA00048823"/>
    </source>
</evidence>
<dbReference type="InterPro" id="IPR033729">
    <property type="entry name" value="SerRS_core"/>
</dbReference>
<dbReference type="UniPathway" id="UPA00906">
    <property type="reaction ID" value="UER00895"/>
</dbReference>
<comment type="subcellular location">
    <subcellularLocation>
        <location evidence="1 12">Cytoplasm</location>
    </subcellularLocation>
</comment>
<comment type="caution">
    <text evidence="16">The sequence shown here is derived from an EMBL/GenBank/DDBJ whole genome shotgun (WGS) entry which is preliminary data.</text>
</comment>
<dbReference type="InterPro" id="IPR002317">
    <property type="entry name" value="Ser-tRNA-ligase_type_1"/>
</dbReference>
<dbReference type="SUPFAM" id="SSF55681">
    <property type="entry name" value="Class II aaRS and biotin synthetases"/>
    <property type="match status" value="1"/>
</dbReference>
<keyword evidence="9 12" id="KW-0030">Aminoacyl-tRNA synthetase</keyword>
<feature type="binding site" evidence="12">
    <location>
        <position position="274"/>
    </location>
    <ligand>
        <name>ATP</name>
        <dbReference type="ChEBI" id="CHEBI:30616"/>
    </ligand>
</feature>
<feature type="binding site" evidence="12 13">
    <location>
        <position position="281"/>
    </location>
    <ligand>
        <name>L-serine</name>
        <dbReference type="ChEBI" id="CHEBI:33384"/>
    </ligand>
</feature>
<evidence type="ECO:0000256" key="4">
    <source>
        <dbReference type="ARBA" id="ARBA00022490"/>
    </source>
</evidence>
<dbReference type="Pfam" id="PF00587">
    <property type="entry name" value="tRNA-synt_2b"/>
    <property type="match status" value="1"/>
</dbReference>